<dbReference type="PANTHER" id="PTHR30373">
    <property type="entry name" value="UPF0603 PROTEIN YGCG"/>
    <property type="match status" value="1"/>
</dbReference>
<dbReference type="STRING" id="1703345.A3860_19725"/>
<sequence>MRTLLILTVFLCSINSFAQRMTAGFIKDRPMPARAVNDFAKWLTKAEKDQLERHIKVYRKMTGFDIVIITLPTLTNAKTGETYTSQEAARQYLDKWSTNDSLKDVRVLLLVDPNEMRIRTADSMGAYLTVSDCQRIFKEKMMPEFEANQYYPMFIHGVIEIENTIGDAVRAKKAAEIAAMNNAQAPQPANSQPANSQSAYSYNQPVEKEMTPGETVVGFLGLGAIIFYFVYRKRRRGVLANAIDEGFASDADAWLTREGTTHRRTVND</sequence>
<dbReference type="PANTHER" id="PTHR30373:SF2">
    <property type="entry name" value="UPF0603 PROTEIN YGCG"/>
    <property type="match status" value="1"/>
</dbReference>
<dbReference type="InterPro" id="IPR007621">
    <property type="entry name" value="TPM_dom"/>
</dbReference>
<evidence type="ECO:0000256" key="2">
    <source>
        <dbReference type="SAM" id="SignalP"/>
    </source>
</evidence>
<proteinExistence type="predicted"/>
<feature type="domain" description="TPM" evidence="3">
    <location>
        <begin position="36"/>
        <end position="159"/>
    </location>
</feature>
<evidence type="ECO:0000313" key="5">
    <source>
        <dbReference type="Proteomes" id="UP000192796"/>
    </source>
</evidence>
<gene>
    <name evidence="4" type="ORF">A3860_19725</name>
</gene>
<name>A0A1V9G0W2_9BACT</name>
<accession>A0A1V9G0W2</accession>
<protein>
    <recommendedName>
        <fullName evidence="3">TPM domain-containing protein</fullName>
    </recommendedName>
</protein>
<evidence type="ECO:0000259" key="3">
    <source>
        <dbReference type="Pfam" id="PF04536"/>
    </source>
</evidence>
<feature type="transmembrane region" description="Helical" evidence="1">
    <location>
        <begin position="215"/>
        <end position="231"/>
    </location>
</feature>
<keyword evidence="1" id="KW-0472">Membrane</keyword>
<dbReference type="EMBL" id="LVYD01000042">
    <property type="protein sequence ID" value="OQP64210.1"/>
    <property type="molecule type" value="Genomic_DNA"/>
</dbReference>
<dbReference type="Proteomes" id="UP000192796">
    <property type="component" value="Unassembled WGS sequence"/>
</dbReference>
<dbReference type="AlphaFoldDB" id="A0A1V9G0W2"/>
<keyword evidence="1" id="KW-1133">Transmembrane helix</keyword>
<feature type="signal peptide" evidence="2">
    <location>
        <begin position="1"/>
        <end position="18"/>
    </location>
</feature>
<evidence type="ECO:0000256" key="1">
    <source>
        <dbReference type="SAM" id="Phobius"/>
    </source>
</evidence>
<feature type="chain" id="PRO_5012325362" description="TPM domain-containing protein" evidence="2">
    <location>
        <begin position="19"/>
        <end position="268"/>
    </location>
</feature>
<organism evidence="4 5">
    <name type="scientific">Niastella vici</name>
    <dbReference type="NCBI Taxonomy" id="1703345"/>
    <lineage>
        <taxon>Bacteria</taxon>
        <taxon>Pseudomonadati</taxon>
        <taxon>Bacteroidota</taxon>
        <taxon>Chitinophagia</taxon>
        <taxon>Chitinophagales</taxon>
        <taxon>Chitinophagaceae</taxon>
        <taxon>Niastella</taxon>
    </lineage>
</organism>
<keyword evidence="2" id="KW-0732">Signal</keyword>
<comment type="caution">
    <text evidence="4">The sequence shown here is derived from an EMBL/GenBank/DDBJ whole genome shotgun (WGS) entry which is preliminary data.</text>
</comment>
<dbReference type="OrthoDB" id="660055at2"/>
<dbReference type="RefSeq" id="WP_081146825.1">
    <property type="nucleotide sequence ID" value="NZ_LVYD01000042.1"/>
</dbReference>
<reference evidence="4 5" key="1">
    <citation type="submission" date="2016-03" db="EMBL/GenBank/DDBJ databases">
        <title>Niastella vici sp. nov., isolated from farmland soil.</title>
        <authorList>
            <person name="Chen L."/>
            <person name="Wang D."/>
            <person name="Yang S."/>
            <person name="Wang G."/>
        </authorList>
    </citation>
    <scope>NUCLEOTIDE SEQUENCE [LARGE SCALE GENOMIC DNA]</scope>
    <source>
        <strain evidence="4 5">DJ57</strain>
    </source>
</reference>
<keyword evidence="5" id="KW-1185">Reference proteome</keyword>
<dbReference type="Gene3D" id="3.10.310.50">
    <property type="match status" value="1"/>
</dbReference>
<dbReference type="Pfam" id="PF04536">
    <property type="entry name" value="TPM_phosphatase"/>
    <property type="match status" value="1"/>
</dbReference>
<evidence type="ECO:0000313" key="4">
    <source>
        <dbReference type="EMBL" id="OQP64210.1"/>
    </source>
</evidence>
<keyword evidence="1" id="KW-0812">Transmembrane</keyword>